<evidence type="ECO:0000256" key="3">
    <source>
        <dbReference type="PROSITE-ProRule" id="PRU00284"/>
    </source>
</evidence>
<keyword evidence="5" id="KW-1133">Transmembrane helix</keyword>
<accession>A0A0D2HQ55</accession>
<feature type="region of interest" description="Disordered" evidence="4">
    <location>
        <begin position="665"/>
        <end position="705"/>
    </location>
</feature>
<dbReference type="EMBL" id="AZAC01000029">
    <property type="protein sequence ID" value="KIX12603.1"/>
    <property type="molecule type" value="Genomic_DNA"/>
</dbReference>
<dbReference type="Gene3D" id="1.10.287.950">
    <property type="entry name" value="Methyl-accepting chemotaxis protein"/>
    <property type="match status" value="1"/>
</dbReference>
<feature type="region of interest" description="Disordered" evidence="4">
    <location>
        <begin position="301"/>
        <end position="328"/>
    </location>
</feature>
<keyword evidence="5" id="KW-0472">Membrane</keyword>
<dbReference type="GO" id="GO:0006935">
    <property type="term" value="P:chemotaxis"/>
    <property type="evidence" value="ECO:0007669"/>
    <property type="project" value="UniProtKB-KW"/>
</dbReference>
<evidence type="ECO:0000313" key="8">
    <source>
        <dbReference type="Proteomes" id="UP000032233"/>
    </source>
</evidence>
<feature type="compositionally biased region" description="Polar residues" evidence="4">
    <location>
        <begin position="689"/>
        <end position="705"/>
    </location>
</feature>
<evidence type="ECO:0000256" key="1">
    <source>
        <dbReference type="ARBA" id="ARBA00022500"/>
    </source>
</evidence>
<reference evidence="7 8" key="1">
    <citation type="submission" date="2013-11" db="EMBL/GenBank/DDBJ databases">
        <title>Metagenomic analysis of a methanogenic consortium involved in long chain n-alkane degradation.</title>
        <authorList>
            <person name="Davidova I.A."/>
            <person name="Callaghan A.V."/>
            <person name="Wawrik B."/>
            <person name="Pruitt S."/>
            <person name="Marks C."/>
            <person name="Duncan K.E."/>
            <person name="Suflita J.M."/>
        </authorList>
    </citation>
    <scope>NUCLEOTIDE SEQUENCE [LARGE SCALE GENOMIC DNA]</scope>
    <source>
        <strain evidence="7 8">SPR</strain>
    </source>
</reference>
<dbReference type="GO" id="GO:0005886">
    <property type="term" value="C:plasma membrane"/>
    <property type="evidence" value="ECO:0007669"/>
    <property type="project" value="TreeGrafter"/>
</dbReference>
<dbReference type="STRING" id="1429043.X474_18535"/>
<dbReference type="Proteomes" id="UP000032233">
    <property type="component" value="Unassembled WGS sequence"/>
</dbReference>
<evidence type="ECO:0000259" key="6">
    <source>
        <dbReference type="PROSITE" id="PS50111"/>
    </source>
</evidence>
<evidence type="ECO:0000256" key="5">
    <source>
        <dbReference type="SAM" id="Phobius"/>
    </source>
</evidence>
<protein>
    <recommendedName>
        <fullName evidence="6">Methyl-accepting transducer domain-containing protein</fullName>
    </recommendedName>
</protein>
<evidence type="ECO:0000256" key="4">
    <source>
        <dbReference type="SAM" id="MobiDB-lite"/>
    </source>
</evidence>
<dbReference type="AlphaFoldDB" id="A0A0D2HQ55"/>
<dbReference type="InParanoid" id="A0A0D2HQ55"/>
<organism evidence="7 8">
    <name type="scientific">Dethiosulfatarculus sandiegensis</name>
    <dbReference type="NCBI Taxonomy" id="1429043"/>
    <lineage>
        <taxon>Bacteria</taxon>
        <taxon>Pseudomonadati</taxon>
        <taxon>Thermodesulfobacteriota</taxon>
        <taxon>Desulfarculia</taxon>
        <taxon>Desulfarculales</taxon>
        <taxon>Desulfarculaceae</taxon>
        <taxon>Dethiosulfatarculus</taxon>
    </lineage>
</organism>
<sequence>MKNFKSINLRSKLILCFLLVGLLPLGIMAHFSLQQSTEALIKNSRNHLTSVRDAKKRQVENYFQEKEQNLSSLVEMVGVLRKKAFAKLNVAQELKKADIEQLFQNIVSDVKALAAGQDALQAYVKVLTFEEAYNEDNENLNSFDDSFTVKDPGYQDLHKFLAPFFDKFAKDKDYPDIYIIDAESGLVMFSQAKALDLGAFLGKGRFKDTGLTRLWKRVVKTKSLSVEDFSSYTPKKGIQAAFVGAPVRDYFGRLKAVVAVQLGLEKLNRTVARRQGMGKSGLTYIVGKKAGQISLRSSLAEAEASKTPGQTKPPDSASGKSGSSPTKATLPGIVPAAATFSKMPAYLAQVLKGKKGLGMFTGDDGKLRLVAWDPLILPGLNWGLVSSIELGEAIVPKTNADKRDYFQTFCSRIQCEDILLLSPEGHIFYTAARGSDLDQDVFTGDLAQSGLNKAFSRARDAKSEVFTDFSPYPPQDGKPRAFLSAPVMTGRSLELVAVLKLAQKPLNALLAHDQKLGNKGRVFLAGSDFKPRSDMGRDSDLKDYSPLRKASQGLTGEKTINQNNRAFLTAFAPVKIGQANWAIVAEIPRKQALAAVDDLTNTVIVTILLVLCFVIASALAGGRFLTGSVTKPIQKVVKRLALGSRELGGISSKMLLSSREMAENAKTQAESLRHSSEGLEEMTQRTKDSAQNLTKADSLMNDSRSQIQSADQAMEKMARAMAEMTQVGGEIQNIVKSIDEIAFQTNILALNAAVEAARAGSAGAGFAVVADEVRRLAQKTASAAGKTQELVGITVERIQNSDHFVKLTKENISKVDFSSQKAAQLVSLAAQAGLTQAEDLKSLNQTVAELDLLVRESTENAINISETAGELDQQVVGSDEIIARLQTLLSERHTKAVTGTKTPPKKEVVLLSLPNKELPYEDPVELELTRKAS</sequence>
<comment type="similarity">
    <text evidence="2">Belongs to the methyl-accepting chemotaxis (MCP) protein family.</text>
</comment>
<evidence type="ECO:0000256" key="2">
    <source>
        <dbReference type="ARBA" id="ARBA00029447"/>
    </source>
</evidence>
<comment type="caution">
    <text evidence="7">The sequence shown here is derived from an EMBL/GenBank/DDBJ whole genome shotgun (WGS) entry which is preliminary data.</text>
</comment>
<dbReference type="OrthoDB" id="5415757at2"/>
<keyword evidence="3" id="KW-0807">Transducer</keyword>
<proteinExistence type="inferred from homology"/>
<feature type="transmembrane region" description="Helical" evidence="5">
    <location>
        <begin position="603"/>
        <end position="625"/>
    </location>
</feature>
<feature type="domain" description="Methyl-accepting transducer" evidence="6">
    <location>
        <begin position="643"/>
        <end position="865"/>
    </location>
</feature>
<dbReference type="SUPFAM" id="SSF58104">
    <property type="entry name" value="Methyl-accepting chemotaxis protein (MCP) signaling domain"/>
    <property type="match status" value="1"/>
</dbReference>
<evidence type="ECO:0000313" key="7">
    <source>
        <dbReference type="EMBL" id="KIX12603.1"/>
    </source>
</evidence>
<keyword evidence="1" id="KW-0145">Chemotaxis</keyword>
<dbReference type="InterPro" id="IPR051310">
    <property type="entry name" value="MCP_chemotaxis"/>
</dbReference>
<feature type="compositionally biased region" description="Polar residues" evidence="4">
    <location>
        <begin position="318"/>
        <end position="327"/>
    </location>
</feature>
<dbReference type="GO" id="GO:0004888">
    <property type="term" value="F:transmembrane signaling receptor activity"/>
    <property type="evidence" value="ECO:0007669"/>
    <property type="project" value="TreeGrafter"/>
</dbReference>
<name>A0A0D2HQ55_9BACT</name>
<keyword evidence="8" id="KW-1185">Reference proteome</keyword>
<feature type="compositionally biased region" description="Basic and acidic residues" evidence="4">
    <location>
        <begin position="671"/>
        <end position="688"/>
    </location>
</feature>
<dbReference type="InterPro" id="IPR004089">
    <property type="entry name" value="MCPsignal_dom"/>
</dbReference>
<dbReference type="GO" id="GO:0007165">
    <property type="term" value="P:signal transduction"/>
    <property type="evidence" value="ECO:0007669"/>
    <property type="project" value="UniProtKB-KW"/>
</dbReference>
<dbReference type="CDD" id="cd18774">
    <property type="entry name" value="PDC2_HK_sensor"/>
    <property type="match status" value="1"/>
</dbReference>
<dbReference type="PATRIC" id="fig|1429043.3.peg.3922"/>
<dbReference type="PANTHER" id="PTHR43531">
    <property type="entry name" value="PROTEIN ICFG"/>
    <property type="match status" value="1"/>
</dbReference>
<keyword evidence="5" id="KW-0812">Transmembrane</keyword>
<dbReference type="PANTHER" id="PTHR43531:SF11">
    <property type="entry name" value="METHYL-ACCEPTING CHEMOTAXIS PROTEIN 3"/>
    <property type="match status" value="1"/>
</dbReference>
<dbReference type="SMART" id="SM00283">
    <property type="entry name" value="MA"/>
    <property type="match status" value="1"/>
</dbReference>
<dbReference type="PROSITE" id="PS50111">
    <property type="entry name" value="CHEMOTAXIS_TRANSDUC_2"/>
    <property type="match status" value="1"/>
</dbReference>
<gene>
    <name evidence="7" type="ORF">X474_18535</name>
</gene>
<dbReference type="Pfam" id="PF00015">
    <property type="entry name" value="MCPsignal"/>
    <property type="match status" value="1"/>
</dbReference>
<dbReference type="RefSeq" id="WP_052515322.1">
    <property type="nucleotide sequence ID" value="NZ_AZAC01000029.1"/>
</dbReference>